<evidence type="ECO:0000256" key="7">
    <source>
        <dbReference type="SAM" id="MobiDB-lite"/>
    </source>
</evidence>
<dbReference type="InterPro" id="IPR020821">
    <property type="entry name" value="ENPP1-3/EXOG-like_nuc-like"/>
</dbReference>
<dbReference type="InterPro" id="IPR001604">
    <property type="entry name" value="Endo_G_ENPP1-like_dom"/>
</dbReference>
<keyword evidence="11" id="KW-1185">Reference proteome</keyword>
<evidence type="ECO:0000256" key="2">
    <source>
        <dbReference type="ARBA" id="ARBA00022722"/>
    </source>
</evidence>
<protein>
    <submittedName>
        <fullName evidence="12">Uncharacterized protein</fullName>
    </submittedName>
</protein>
<dbReference type="InterPro" id="IPR044929">
    <property type="entry name" value="DNA/RNA_non-sp_Endonuclease_sf"/>
</dbReference>
<dbReference type="Proteomes" id="UP000887560">
    <property type="component" value="Unplaced"/>
</dbReference>
<evidence type="ECO:0000313" key="11">
    <source>
        <dbReference type="Proteomes" id="UP000887560"/>
    </source>
</evidence>
<feature type="compositionally biased region" description="Polar residues" evidence="7">
    <location>
        <begin position="33"/>
        <end position="49"/>
    </location>
</feature>
<feature type="active site" description="Proton acceptor" evidence="4">
    <location>
        <position position="504"/>
    </location>
</feature>
<dbReference type="SMART" id="SM00477">
    <property type="entry name" value="NUC"/>
    <property type="match status" value="1"/>
</dbReference>
<feature type="signal peptide" evidence="8">
    <location>
        <begin position="1"/>
        <end position="20"/>
    </location>
</feature>
<feature type="binding site" evidence="5">
    <location>
        <position position="530"/>
    </location>
    <ligand>
        <name>Mg(2+)</name>
        <dbReference type="ChEBI" id="CHEBI:18420"/>
        <note>catalytic</note>
    </ligand>
</feature>
<feature type="region of interest" description="Disordered" evidence="7">
    <location>
        <begin position="684"/>
        <end position="734"/>
    </location>
</feature>
<dbReference type="GO" id="GO:0004519">
    <property type="term" value="F:endonuclease activity"/>
    <property type="evidence" value="ECO:0007669"/>
    <property type="project" value="UniProtKB-KW"/>
</dbReference>
<feature type="chain" id="PRO_5038124635" evidence="8">
    <location>
        <begin position="21"/>
        <end position="1307"/>
    </location>
</feature>
<feature type="compositionally biased region" description="Basic residues" evidence="7">
    <location>
        <begin position="783"/>
        <end position="796"/>
    </location>
</feature>
<feature type="region of interest" description="Disordered" evidence="7">
    <location>
        <begin position="775"/>
        <end position="796"/>
    </location>
</feature>
<name>A0A915NQS0_9BILA</name>
<evidence type="ECO:0000256" key="1">
    <source>
        <dbReference type="ARBA" id="ARBA00010052"/>
    </source>
</evidence>
<feature type="domain" description="DNA/RNA non-specific endonuclease/pyrophosphatase/phosphodiesterase" evidence="10">
    <location>
        <begin position="437"/>
        <end position="638"/>
    </location>
</feature>
<evidence type="ECO:0000256" key="4">
    <source>
        <dbReference type="PIRSR" id="PIRSR640255-1"/>
    </source>
</evidence>
<dbReference type="InterPro" id="IPR040255">
    <property type="entry name" value="Non-specific_endonuclease"/>
</dbReference>
<dbReference type="GO" id="GO:0046872">
    <property type="term" value="F:metal ion binding"/>
    <property type="evidence" value="ECO:0007669"/>
    <property type="project" value="UniProtKB-KW"/>
</dbReference>
<feature type="region of interest" description="Disordered" evidence="7">
    <location>
        <begin position="29"/>
        <end position="50"/>
    </location>
</feature>
<comment type="similarity">
    <text evidence="1">Belongs to the DNA/RNA non-specific endonuclease family.</text>
</comment>
<evidence type="ECO:0000256" key="8">
    <source>
        <dbReference type="SAM" id="SignalP"/>
    </source>
</evidence>
<keyword evidence="6" id="KW-0175">Coiled coil</keyword>
<organism evidence="11 12">
    <name type="scientific">Meloidogyne floridensis</name>
    <dbReference type="NCBI Taxonomy" id="298350"/>
    <lineage>
        <taxon>Eukaryota</taxon>
        <taxon>Metazoa</taxon>
        <taxon>Ecdysozoa</taxon>
        <taxon>Nematoda</taxon>
        <taxon>Chromadorea</taxon>
        <taxon>Rhabditida</taxon>
        <taxon>Tylenchina</taxon>
        <taxon>Tylenchomorpha</taxon>
        <taxon>Tylenchoidea</taxon>
        <taxon>Meloidogynidae</taxon>
        <taxon>Meloidogyninae</taxon>
        <taxon>Meloidogyne</taxon>
    </lineage>
</organism>
<dbReference type="PANTHER" id="PTHR13966">
    <property type="entry name" value="ENDONUCLEASE RELATED"/>
    <property type="match status" value="1"/>
</dbReference>
<feature type="compositionally biased region" description="Basic residues" evidence="7">
    <location>
        <begin position="716"/>
        <end position="726"/>
    </location>
</feature>
<dbReference type="InterPro" id="IPR044925">
    <property type="entry name" value="His-Me_finger_sf"/>
</dbReference>
<feature type="coiled-coil region" evidence="6">
    <location>
        <begin position="899"/>
        <end position="930"/>
    </location>
</feature>
<dbReference type="SUPFAM" id="SSF54060">
    <property type="entry name" value="His-Me finger endonucleases"/>
    <property type="match status" value="1"/>
</dbReference>
<accession>A0A915NQS0</accession>
<dbReference type="Pfam" id="PF01223">
    <property type="entry name" value="Endonuclease_NS"/>
    <property type="match status" value="1"/>
</dbReference>
<evidence type="ECO:0000256" key="5">
    <source>
        <dbReference type="PIRSR" id="PIRSR640255-2"/>
    </source>
</evidence>
<keyword evidence="3" id="KW-0255">Endonuclease</keyword>
<keyword evidence="5" id="KW-0479">Metal-binding</keyword>
<feature type="domain" description="ENPP1-3/EXOG-like endonuclease/phosphodiesterase" evidence="9">
    <location>
        <begin position="438"/>
        <end position="638"/>
    </location>
</feature>
<dbReference type="WBParaSite" id="scf7180000421034.g6165">
    <property type="protein sequence ID" value="scf7180000421034.g6165"/>
    <property type="gene ID" value="scf7180000421034.g6165"/>
</dbReference>
<dbReference type="GO" id="GO:0003676">
    <property type="term" value="F:nucleic acid binding"/>
    <property type="evidence" value="ECO:0007669"/>
    <property type="project" value="InterPro"/>
</dbReference>
<evidence type="ECO:0000256" key="6">
    <source>
        <dbReference type="SAM" id="Coils"/>
    </source>
</evidence>
<dbReference type="Gene3D" id="3.40.570.10">
    <property type="entry name" value="Extracellular Endonuclease, subunit A"/>
    <property type="match status" value="1"/>
</dbReference>
<evidence type="ECO:0000259" key="9">
    <source>
        <dbReference type="SMART" id="SM00477"/>
    </source>
</evidence>
<dbReference type="GO" id="GO:0016787">
    <property type="term" value="F:hydrolase activity"/>
    <property type="evidence" value="ECO:0007669"/>
    <property type="project" value="InterPro"/>
</dbReference>
<proteinExistence type="inferred from homology"/>
<dbReference type="SMART" id="SM00892">
    <property type="entry name" value="Endonuclease_NS"/>
    <property type="match status" value="1"/>
</dbReference>
<sequence length="1307" mass="154622">MKTYIYLLFISLLLFIYVISTIKCASRKDDSVPESTNKPDPGPSTSSLNPLAEEFKPYKDHLSRYQCKFNFLIRLNFPHLSVDDLYFNQFLSQNITPTGSCDFDKYFPTFKQNPEEIGFPVYDESHLWNFSNQSEDPLNQPEKQFITEFNPEWIIYNISKHFDEFGWPEEEKFLTDDKHLIGISFLSEKANWILEILSHKDELTKDKLTKKYQKFGHYDDKKMLKTLELLDRYASCVAKWNKKNIITITGPISVLSDVSEKIEKGRIVKSYPFNKEVKHPPINQVFKVVIIEYESKKYCADIIFTNANWNEDTKFEEISKENCGKDHLNSNWDYKNYIKDYKIMGELFKDRLEFLEWYIGFELIDLLHNSGFVKIESIDICDNSKLFKKPEPTSKNKFNKYKNELYRPTFSKKFKNIKLSDITEANREKYRKSNIRIYQDFIINFNRRKRIPNWVLECLTKESMNNLTAGRHGIWSPDPDFSEIFQPKYADYECHPNSIHNHGHLATGNLHPHEQGFYLTNSVPQYNEVNSGHWRVIEEYISCMAKEAEVTFIYTGPLFLPNQKKNLMEFQYWLESYVMTNTDLNELFDENNEKTNPFNPDGSPDIVHNCRKKEHFLEYVDDKEKYTGNNFPRYIVDLLKYYRKPYKFIEENSDFRLLTLLSEKIKGINDGVLFDMEIEDIKTDDSSEDLSLNDGETIKDNVDENDIGEPQTENKKSKKKKSKQRKNKDLKIDEPAEDIDKETTNLKLELVEKNLIENPKIKDDQQQLVLDHKKEEWQEASSKKKKKGKKRNKNKKIISDIEENIEDKYKESRIIESDETLEEQYLNKLKIKDENFPLKQSQDLKSVHEAETSNETISVDSKKADKTKKKKNKGKSEIKEQDNNKKKNTKKDLEDMKYLDDVIKQKNRQLRDIDQQNKKAVKEARKANKSEFWYNPQELQKIREIITKNDELLNQPKSEKIVPERAAIIHINTAFESALTDYYWIEQSIISFFEEIKDYFLLFDISFEMITNWRYDDNFVKKFEDNLYSISMKYQPLGENNKELILLGHKFLAFYRSNEYNVYDIIEEDLEKSLYFALDLKQKEGEKLTVEAAINESIFKNKTTLYTMNILYFNMDKIEDATLHDLAVNIYNFLQYSILFNEIIQKQKLVDNRLTKVRPAILVILYEKIMPSIEIENESLNDMLDKHITLIKNGSDSEFPAFIDNTVKILQDVISNILIEISDKENETEKDLEVKEKRKKCVKDVVECFRTNFSYLIKNCFRTFTYVHTLSRNVQVNNELNKNKTKDTSKAKADRGKSILIEEADEQ</sequence>
<keyword evidence="8" id="KW-0732">Signal</keyword>
<keyword evidence="3" id="KW-0378">Hydrolase</keyword>
<evidence type="ECO:0000256" key="3">
    <source>
        <dbReference type="ARBA" id="ARBA00022759"/>
    </source>
</evidence>
<evidence type="ECO:0000313" key="12">
    <source>
        <dbReference type="WBParaSite" id="scf7180000421034.g6165"/>
    </source>
</evidence>
<evidence type="ECO:0000259" key="10">
    <source>
        <dbReference type="SMART" id="SM00892"/>
    </source>
</evidence>
<keyword evidence="2" id="KW-0540">Nuclease</keyword>
<feature type="compositionally biased region" description="Basic and acidic residues" evidence="7">
    <location>
        <begin position="874"/>
        <end position="891"/>
    </location>
</feature>
<dbReference type="PANTHER" id="PTHR13966:SF5">
    <property type="entry name" value="ENDONUCLEASE G, MITOCHONDRIAL"/>
    <property type="match status" value="1"/>
</dbReference>
<feature type="region of interest" description="Disordered" evidence="7">
    <location>
        <begin position="837"/>
        <end position="891"/>
    </location>
</feature>
<reference evidence="12" key="1">
    <citation type="submission" date="2022-11" db="UniProtKB">
        <authorList>
            <consortium name="WormBaseParasite"/>
        </authorList>
    </citation>
    <scope>IDENTIFICATION</scope>
</reference>